<proteinExistence type="predicted"/>
<keyword evidence="1" id="KW-0802">TPR repeat</keyword>
<reference evidence="2 3" key="2">
    <citation type="submission" date="2023-12" db="EMBL/GenBank/DDBJ databases">
        <authorList>
            <consortium name="Cladostephus spongiosus"/>
            <person name="Lorente B."/>
            <person name="Cabral C."/>
            <person name="Frias J."/>
            <person name="Faria J."/>
            <person name="Toubarro D."/>
        </authorList>
    </citation>
    <scope>NUCLEOTIDE SEQUENCE [LARGE SCALE GENOMIC DNA]</scope>
    <source>
        <strain evidence="2 3">ZMCS4</strain>
    </source>
</reference>
<evidence type="ECO:0000256" key="1">
    <source>
        <dbReference type="PROSITE-ProRule" id="PRU00339"/>
    </source>
</evidence>
<organism evidence="2 3">
    <name type="scientific">Agarivorans aestuarii</name>
    <dbReference type="NCBI Taxonomy" id="1563703"/>
    <lineage>
        <taxon>Bacteria</taxon>
        <taxon>Pseudomonadati</taxon>
        <taxon>Pseudomonadota</taxon>
        <taxon>Gammaproteobacteria</taxon>
        <taxon>Alteromonadales</taxon>
        <taxon>Alteromonadaceae</taxon>
        <taxon>Agarivorans</taxon>
    </lineage>
</organism>
<evidence type="ECO:0008006" key="4">
    <source>
        <dbReference type="Google" id="ProtNLM"/>
    </source>
</evidence>
<protein>
    <recommendedName>
        <fullName evidence="4">Lipoprotein</fullName>
    </recommendedName>
</protein>
<evidence type="ECO:0000313" key="2">
    <source>
        <dbReference type="EMBL" id="MEE1673018.1"/>
    </source>
</evidence>
<accession>A0ABU7G0T3</accession>
<dbReference type="Proteomes" id="UP001310248">
    <property type="component" value="Unassembled WGS sequence"/>
</dbReference>
<dbReference type="PROSITE" id="PS50005">
    <property type="entry name" value="TPR"/>
    <property type="match status" value="1"/>
</dbReference>
<evidence type="ECO:0000313" key="3">
    <source>
        <dbReference type="Proteomes" id="UP001310248"/>
    </source>
</evidence>
<sequence>MAFAPRMFKCMLVNRQIQRFLSHKPRVFAAAFFSSIVLLGCSSAVFSDLFVSYDEQIRASRYQLGSGKFELASDLLDEGKRGDNSYYLKQLEKGRMSYLAGDFEQSQTHFTNVDEQLSWLSRQAEYRLSTGLQNVSALATNDNFIEYHIPVYEQVMLHHYQAINYLHSNGLESALIEVRRAGLIQKQAMQEAPISLEEQLRDYKKQYDDLMQEYPQLSSNDKALDNAFQNGLTFALSAALYLAADQEDDAYIDYRKALALAPNNSYLQAEVARLGKKLSMSDYKKYTPAEATPLSKQQGLLIVLHEQSIVAARQEARFTLPLYNHNRWETYTVALPIMSGNAQVSIPQKLAVNGEQFGTERLVQFDALAAKQLQQDLPGILLRQILRVITKDQFRREVNKDKADDEENWANALVNIYNIASERADTRSWQTLPALAQIAVKALPVGELTLEFEGLIEPSTNITLRPRRVTLVLTNDLGSPAQVFNL</sequence>
<reference evidence="3" key="1">
    <citation type="submission" date="2023-07" db="EMBL/GenBank/DDBJ databases">
        <title>Draft genome sequence of Agarivorans aestuarii strain ZMCS4, a CAZymes producing bacteria isolated from the marine brown algae Clodostephus spongiosus.</title>
        <authorList>
            <person name="Lorente B."/>
            <person name="Cabral C."/>
            <person name="Frias J."/>
            <person name="Faria J."/>
            <person name="Toubarro D."/>
        </authorList>
    </citation>
    <scope>NUCLEOTIDE SEQUENCE [LARGE SCALE GENOMIC DNA]</scope>
    <source>
        <strain evidence="3">ZMCS4</strain>
    </source>
</reference>
<comment type="caution">
    <text evidence="2">The sequence shown here is derived from an EMBL/GenBank/DDBJ whole genome shotgun (WGS) entry which is preliminary data.</text>
</comment>
<feature type="repeat" description="TPR" evidence="1">
    <location>
        <begin position="231"/>
        <end position="264"/>
    </location>
</feature>
<dbReference type="RefSeq" id="WP_329774394.1">
    <property type="nucleotide sequence ID" value="NZ_JAYDYW010000004.1"/>
</dbReference>
<name>A0ABU7G0T3_9ALTE</name>
<keyword evidence="3" id="KW-1185">Reference proteome</keyword>
<dbReference type="EMBL" id="JAYDYW010000004">
    <property type="protein sequence ID" value="MEE1673018.1"/>
    <property type="molecule type" value="Genomic_DNA"/>
</dbReference>
<dbReference type="InterPro" id="IPR019734">
    <property type="entry name" value="TPR_rpt"/>
</dbReference>
<gene>
    <name evidence="2" type="ORF">SNR37_002430</name>
</gene>